<evidence type="ECO:0000313" key="1">
    <source>
        <dbReference type="EMBL" id="PRW84037.1"/>
    </source>
</evidence>
<dbReference type="EMBL" id="PVUH01000033">
    <property type="protein sequence ID" value="PRW84037.1"/>
    <property type="molecule type" value="Genomic_DNA"/>
</dbReference>
<protein>
    <submittedName>
        <fullName evidence="1">Uncharacterized protein</fullName>
    </submittedName>
</protein>
<reference evidence="1 2" key="1">
    <citation type="submission" date="2018-03" db="EMBL/GenBank/DDBJ databases">
        <title>Blue discolouration in mozzarella cheese caused by Pseudomonas fluorescens.</title>
        <authorList>
            <person name="Chiesa F."/>
            <person name="Dalmasso A."/>
            <person name="Lomonaco S."/>
        </authorList>
    </citation>
    <scope>NUCLEOTIDE SEQUENCE [LARGE SCALE GENOMIC DNA]</scope>
    <source>
        <strain evidence="1 2">11293</strain>
    </source>
</reference>
<evidence type="ECO:0000313" key="2">
    <source>
        <dbReference type="Proteomes" id="UP000239731"/>
    </source>
</evidence>
<dbReference type="AlphaFoldDB" id="A0A2T0HLY8"/>
<gene>
    <name evidence="1" type="ORF">C7A10_29645</name>
</gene>
<accession>A0A2T0HLY8</accession>
<dbReference type="Proteomes" id="UP000239731">
    <property type="component" value="Unassembled WGS sequence"/>
</dbReference>
<comment type="caution">
    <text evidence="1">The sequence shown here is derived from an EMBL/GenBank/DDBJ whole genome shotgun (WGS) entry which is preliminary data.</text>
</comment>
<organism evidence="1 2">
    <name type="scientific">Pseudomonas fluorescens</name>
    <dbReference type="NCBI Taxonomy" id="294"/>
    <lineage>
        <taxon>Bacteria</taxon>
        <taxon>Pseudomonadati</taxon>
        <taxon>Pseudomonadota</taxon>
        <taxon>Gammaproteobacteria</taxon>
        <taxon>Pseudomonadales</taxon>
        <taxon>Pseudomonadaceae</taxon>
        <taxon>Pseudomonas</taxon>
    </lineage>
</organism>
<sequence length="89" mass="10015">MACGLHHRDNFIDQDAFQLDGKTHQVAKQLLARCLTFMIPLDDQCVTGILVWLHDVYLQVSSCDSQAAVSAAAWHLFEMVQIWIIDSIG</sequence>
<name>A0A2T0HLY8_PSEFL</name>
<proteinExistence type="predicted"/>